<dbReference type="RefSeq" id="WP_080150706.1">
    <property type="nucleotide sequence ID" value="NZ_FWEU01000007.1"/>
</dbReference>
<dbReference type="PANTHER" id="PTHR37291">
    <property type="entry name" value="5-METHYLCYTOSINE-SPECIFIC RESTRICTION ENZYME B"/>
    <property type="match status" value="1"/>
</dbReference>
<dbReference type="GO" id="GO:0005524">
    <property type="term" value="F:ATP binding"/>
    <property type="evidence" value="ECO:0007669"/>
    <property type="project" value="InterPro"/>
</dbReference>
<dbReference type="InterPro" id="IPR011704">
    <property type="entry name" value="ATPase_dyneun-rel_AAA"/>
</dbReference>
<dbReference type="PANTHER" id="PTHR37291:SF1">
    <property type="entry name" value="TYPE IV METHYL-DIRECTED RESTRICTION ENZYME ECOKMCRB SUBUNIT"/>
    <property type="match status" value="1"/>
</dbReference>
<dbReference type="Proteomes" id="UP000191133">
    <property type="component" value="Unassembled WGS sequence"/>
</dbReference>
<evidence type="ECO:0000313" key="3">
    <source>
        <dbReference type="Proteomes" id="UP000191133"/>
    </source>
</evidence>
<feature type="domain" description="ATPase dynein-related AAA" evidence="1">
    <location>
        <begin position="193"/>
        <end position="340"/>
    </location>
</feature>
<name>A0A1W1H3X7_9GAMM</name>
<dbReference type="InterPro" id="IPR052934">
    <property type="entry name" value="Methyl-DNA_Rec/Restrict_Enz"/>
</dbReference>
<evidence type="ECO:0000313" key="2">
    <source>
        <dbReference type="EMBL" id="SLM26293.1"/>
    </source>
</evidence>
<organism evidence="2 3">
    <name type="scientific">Stenotrophomonas indicatrix</name>
    <dbReference type="NCBI Taxonomy" id="2045451"/>
    <lineage>
        <taxon>Bacteria</taxon>
        <taxon>Pseudomonadati</taxon>
        <taxon>Pseudomonadota</taxon>
        <taxon>Gammaproteobacteria</taxon>
        <taxon>Lysobacterales</taxon>
        <taxon>Lysobacteraceae</taxon>
        <taxon>Stenotrophomonas</taxon>
    </lineage>
</organism>
<gene>
    <name evidence="2" type="ORF">SAMN04488690_4057</name>
</gene>
<evidence type="ECO:0000259" key="1">
    <source>
        <dbReference type="Pfam" id="PF07728"/>
    </source>
</evidence>
<dbReference type="GO" id="GO:0016887">
    <property type="term" value="F:ATP hydrolysis activity"/>
    <property type="evidence" value="ECO:0007669"/>
    <property type="project" value="InterPro"/>
</dbReference>
<dbReference type="SUPFAM" id="SSF52540">
    <property type="entry name" value="P-loop containing nucleoside triphosphate hydrolases"/>
    <property type="match status" value="1"/>
</dbReference>
<dbReference type="InterPro" id="IPR027417">
    <property type="entry name" value="P-loop_NTPase"/>
</dbReference>
<proteinExistence type="predicted"/>
<dbReference type="AlphaFoldDB" id="A0A1W1H3X7"/>
<dbReference type="EMBL" id="FWEU01000007">
    <property type="protein sequence ID" value="SLM26293.1"/>
    <property type="molecule type" value="Genomic_DNA"/>
</dbReference>
<reference evidence="3" key="1">
    <citation type="submission" date="2016-10" db="EMBL/GenBank/DDBJ databases">
        <authorList>
            <person name="Varghese N."/>
        </authorList>
    </citation>
    <scope>NUCLEOTIDE SEQUENCE [LARGE SCALE GENOMIC DNA]</scope>
    <source>
        <strain evidence="3">92MFCol6.1</strain>
    </source>
</reference>
<dbReference type="Pfam" id="PF07728">
    <property type="entry name" value="AAA_5"/>
    <property type="match status" value="1"/>
</dbReference>
<dbReference type="Gene3D" id="3.40.50.300">
    <property type="entry name" value="P-loop containing nucleotide triphosphate hydrolases"/>
    <property type="match status" value="1"/>
</dbReference>
<sequence length="436" mass="48893">MIESASDSRIASFHSAIAHLQNSDPRNNAKGKPLKEWALGNFGESLRVSIVNEAKQAGNRAKEQLSQRSAQHAIFIATDEDALAPLIAHCKRLVYPGLRTILFAKTTDETGKIDARLILHDGAGASKLENFYKHLFPNVALEDLRKFLGDNASVHSAASESTDAALIVNSELSDEDSVVKLVRALVDDGYAGVIFSGPPGTSKSWYAREMALKLVDGRIDKVFFAQFHPAYQYEDFIESFTPNQSGGFDLTDRTFLIACNRAIADPDFDVVLVIDELSRTDVVRVFGEALTYIESGKRELDFSLPSGRIVYVPRNLIILATMNPWDRGADELDLALERRLAKISFPPDVNLLKAHLESTSLGPDQRARLEQFFLSVARHPNRLCQLGHAYFLRAKDEDSLKRLWDNQLYHHFSKVLRNDEEQFKSIESSWNRIFQG</sequence>
<protein>
    <submittedName>
        <fullName evidence="2">AAA domain (Dynein-related subfamily)</fullName>
    </submittedName>
</protein>
<accession>A0A1W1H3X7</accession>